<gene>
    <name evidence="2" type="ORF">PLEPLA_LOCUS33898</name>
</gene>
<sequence length="113" mass="12358">MLLQPFPIQRQFDVTAAHRNHGWEDATIAISAASANDASPGFTDEPRAQAPPACRRHPTEAAPSPPTLIIRPQFTPGADRAQAPGGDRTQGFMFTEQKLREEARAMGFSFSLR</sequence>
<dbReference type="EMBL" id="CADEAL010003906">
    <property type="protein sequence ID" value="CAB1446159.1"/>
    <property type="molecule type" value="Genomic_DNA"/>
</dbReference>
<evidence type="ECO:0000313" key="3">
    <source>
        <dbReference type="Proteomes" id="UP001153269"/>
    </source>
</evidence>
<proteinExistence type="predicted"/>
<keyword evidence="3" id="KW-1185">Reference proteome</keyword>
<organism evidence="2 3">
    <name type="scientific">Pleuronectes platessa</name>
    <name type="common">European plaice</name>
    <dbReference type="NCBI Taxonomy" id="8262"/>
    <lineage>
        <taxon>Eukaryota</taxon>
        <taxon>Metazoa</taxon>
        <taxon>Chordata</taxon>
        <taxon>Craniata</taxon>
        <taxon>Vertebrata</taxon>
        <taxon>Euteleostomi</taxon>
        <taxon>Actinopterygii</taxon>
        <taxon>Neopterygii</taxon>
        <taxon>Teleostei</taxon>
        <taxon>Neoteleostei</taxon>
        <taxon>Acanthomorphata</taxon>
        <taxon>Carangaria</taxon>
        <taxon>Pleuronectiformes</taxon>
        <taxon>Pleuronectoidei</taxon>
        <taxon>Pleuronectidae</taxon>
        <taxon>Pleuronectes</taxon>
    </lineage>
</organism>
<accession>A0A9N7VB95</accession>
<evidence type="ECO:0000256" key="1">
    <source>
        <dbReference type="SAM" id="MobiDB-lite"/>
    </source>
</evidence>
<dbReference type="AlphaFoldDB" id="A0A9N7VB95"/>
<dbReference type="Proteomes" id="UP001153269">
    <property type="component" value="Unassembled WGS sequence"/>
</dbReference>
<protein>
    <submittedName>
        <fullName evidence="2">Uncharacterized protein</fullName>
    </submittedName>
</protein>
<feature type="region of interest" description="Disordered" evidence="1">
    <location>
        <begin position="36"/>
        <end position="67"/>
    </location>
</feature>
<evidence type="ECO:0000313" key="2">
    <source>
        <dbReference type="EMBL" id="CAB1446159.1"/>
    </source>
</evidence>
<comment type="caution">
    <text evidence="2">The sequence shown here is derived from an EMBL/GenBank/DDBJ whole genome shotgun (WGS) entry which is preliminary data.</text>
</comment>
<name>A0A9N7VB95_PLEPL</name>
<reference evidence="2" key="1">
    <citation type="submission" date="2020-03" db="EMBL/GenBank/DDBJ databases">
        <authorList>
            <person name="Weist P."/>
        </authorList>
    </citation>
    <scope>NUCLEOTIDE SEQUENCE</scope>
</reference>